<gene>
    <name evidence="1" type="ORF">LC_TR19710_c1_g1_i1_g.65807</name>
</gene>
<evidence type="ECO:0000313" key="1">
    <source>
        <dbReference type="EMBL" id="JAU37972.1"/>
    </source>
</evidence>
<dbReference type="AlphaFoldDB" id="A0A1J3F8L0"/>
<organism evidence="1">
    <name type="scientific">Noccaea caerulescens</name>
    <name type="common">Alpine penny-cress</name>
    <name type="synonym">Thlaspi caerulescens</name>
    <dbReference type="NCBI Taxonomy" id="107243"/>
    <lineage>
        <taxon>Eukaryota</taxon>
        <taxon>Viridiplantae</taxon>
        <taxon>Streptophyta</taxon>
        <taxon>Embryophyta</taxon>
        <taxon>Tracheophyta</taxon>
        <taxon>Spermatophyta</taxon>
        <taxon>Magnoliopsida</taxon>
        <taxon>eudicotyledons</taxon>
        <taxon>Gunneridae</taxon>
        <taxon>Pentapetalae</taxon>
        <taxon>rosids</taxon>
        <taxon>malvids</taxon>
        <taxon>Brassicales</taxon>
        <taxon>Brassicaceae</taxon>
        <taxon>Coluteocarpeae</taxon>
        <taxon>Noccaea</taxon>
    </lineage>
</organism>
<sequence length="87" mass="9915">MARAIEFVRSFSSSNLLSSILSLSLQLISTNKILISALEVHEQVKDNGEKAFRVFGEESECERVRREKRVTLHEFDSSQPQLQSDMS</sequence>
<accession>A0A1J3F8L0</accession>
<dbReference type="EMBL" id="GEVK01014860">
    <property type="protein sequence ID" value="JAU37972.1"/>
    <property type="molecule type" value="Transcribed_RNA"/>
</dbReference>
<name>A0A1J3F8L0_NOCCA</name>
<proteinExistence type="predicted"/>
<reference evidence="1" key="1">
    <citation type="submission" date="2016-07" db="EMBL/GenBank/DDBJ databases">
        <title>De novo transcriptome assembly of four accessions of the metal hyperaccumulator plant Noccaea caerulescens.</title>
        <authorList>
            <person name="Blande D."/>
            <person name="Halimaa P."/>
            <person name="Tervahauta A.I."/>
            <person name="Aarts M.G."/>
            <person name="Karenlampi S.O."/>
        </authorList>
    </citation>
    <scope>NUCLEOTIDE SEQUENCE</scope>
</reference>
<protein>
    <submittedName>
        <fullName evidence="1">Uncharacterized protein</fullName>
    </submittedName>
</protein>